<sequence length="268" mass="31013">MLRDGRYTITCRANGFSVGRHRVEDRTQQPKQVMMLSPAGSLRGASSAPWPLLKFRHQTDRPDPDRRRRRRSARYPLLWPSEQAFNTWKCEEEKQKTIEFRRHKTEKARGSAEQFWLRRTTYVCARNLTGGKKAYTKKTERKLKIDTKKLSGGCTARLVIKTYPGTTAIRGKYTAEHSHDISDANLRFTRIPEETRERIAALLRQGVKPALVLAQIHGNAHQDHASSSSIWKKAWWRRAPRPVCTTQTAGHYPLVWTIQTRRHKVCTG</sequence>
<dbReference type="PANTHER" id="PTHR33936:SF25">
    <property type="entry name" value="C2H2-TYPE DOMAIN-CONTAINING PROTEIN"/>
    <property type="match status" value="1"/>
</dbReference>
<dbReference type="PANTHER" id="PTHR33936">
    <property type="entry name" value="PROTEIN CBG17840"/>
    <property type="match status" value="1"/>
</dbReference>
<evidence type="ECO:0000313" key="2">
    <source>
        <dbReference type="EMBL" id="GJE98483.1"/>
    </source>
</evidence>
<keyword evidence="3" id="KW-1185">Reference proteome</keyword>
<dbReference type="Proteomes" id="UP000703269">
    <property type="component" value="Unassembled WGS sequence"/>
</dbReference>
<protein>
    <submittedName>
        <fullName evidence="2">Uncharacterized protein</fullName>
    </submittedName>
</protein>
<accession>A0A9P3GP25</accession>
<reference evidence="2 3" key="1">
    <citation type="submission" date="2021-08" db="EMBL/GenBank/DDBJ databases">
        <title>Draft Genome Sequence of Phanerochaete sordida strain YK-624.</title>
        <authorList>
            <person name="Mori T."/>
            <person name="Dohra H."/>
            <person name="Suzuki T."/>
            <person name="Kawagishi H."/>
            <person name="Hirai H."/>
        </authorList>
    </citation>
    <scope>NUCLEOTIDE SEQUENCE [LARGE SCALE GENOMIC DNA]</scope>
    <source>
        <strain evidence="2 3">YK-624</strain>
    </source>
</reference>
<comment type="caution">
    <text evidence="2">The sequence shown here is derived from an EMBL/GenBank/DDBJ whole genome shotgun (WGS) entry which is preliminary data.</text>
</comment>
<dbReference type="OrthoDB" id="1886636at2759"/>
<feature type="compositionally biased region" description="Basic and acidic residues" evidence="1">
    <location>
        <begin position="57"/>
        <end position="66"/>
    </location>
</feature>
<name>A0A9P3GP25_9APHY</name>
<dbReference type="Pfam" id="PF16850">
    <property type="entry name" value="Inhibitor_I66"/>
    <property type="match status" value="1"/>
</dbReference>
<dbReference type="InterPro" id="IPR031755">
    <property type="entry name" value="Inhibitor_I66"/>
</dbReference>
<proteinExistence type="predicted"/>
<dbReference type="GO" id="GO:0004867">
    <property type="term" value="F:serine-type endopeptidase inhibitor activity"/>
    <property type="evidence" value="ECO:0007669"/>
    <property type="project" value="InterPro"/>
</dbReference>
<dbReference type="InterPro" id="IPR052797">
    <property type="entry name" value="RegFact_GeneExpr_CellDeath"/>
</dbReference>
<dbReference type="AlphaFoldDB" id="A0A9P3GP25"/>
<evidence type="ECO:0000256" key="1">
    <source>
        <dbReference type="SAM" id="MobiDB-lite"/>
    </source>
</evidence>
<dbReference type="EMBL" id="BPQB01000089">
    <property type="protein sequence ID" value="GJE98483.1"/>
    <property type="molecule type" value="Genomic_DNA"/>
</dbReference>
<feature type="region of interest" description="Disordered" evidence="1">
    <location>
        <begin position="40"/>
        <end position="70"/>
    </location>
</feature>
<organism evidence="2 3">
    <name type="scientific">Phanerochaete sordida</name>
    <dbReference type="NCBI Taxonomy" id="48140"/>
    <lineage>
        <taxon>Eukaryota</taxon>
        <taxon>Fungi</taxon>
        <taxon>Dikarya</taxon>
        <taxon>Basidiomycota</taxon>
        <taxon>Agaricomycotina</taxon>
        <taxon>Agaricomycetes</taxon>
        <taxon>Polyporales</taxon>
        <taxon>Phanerochaetaceae</taxon>
        <taxon>Phanerochaete</taxon>
    </lineage>
</organism>
<evidence type="ECO:0000313" key="3">
    <source>
        <dbReference type="Proteomes" id="UP000703269"/>
    </source>
</evidence>
<gene>
    <name evidence="2" type="ORF">PsYK624_147150</name>
</gene>
<feature type="non-terminal residue" evidence="2">
    <location>
        <position position="1"/>
    </location>
</feature>
<dbReference type="Gene3D" id="2.80.10.50">
    <property type="match status" value="1"/>
</dbReference>